<keyword evidence="3" id="KW-1185">Reference proteome</keyword>
<feature type="signal peptide" evidence="1">
    <location>
        <begin position="1"/>
        <end position="17"/>
    </location>
</feature>
<name>A0ABV8QWZ5_9BACT</name>
<evidence type="ECO:0000313" key="3">
    <source>
        <dbReference type="Proteomes" id="UP001595907"/>
    </source>
</evidence>
<feature type="chain" id="PRO_5047224807" evidence="1">
    <location>
        <begin position="18"/>
        <end position="271"/>
    </location>
</feature>
<evidence type="ECO:0000313" key="2">
    <source>
        <dbReference type="EMBL" id="MFC4263489.1"/>
    </source>
</evidence>
<dbReference type="Pfam" id="PF14125">
    <property type="entry name" value="DUF4292"/>
    <property type="match status" value="1"/>
</dbReference>
<dbReference type="EMBL" id="JBHSCZ010000002">
    <property type="protein sequence ID" value="MFC4263489.1"/>
    <property type="molecule type" value="Genomic_DNA"/>
</dbReference>
<keyword evidence="1" id="KW-0732">Signal</keyword>
<proteinExistence type="predicted"/>
<protein>
    <submittedName>
        <fullName evidence="2">DUF4292 domain-containing protein</fullName>
    </submittedName>
</protein>
<dbReference type="Proteomes" id="UP001595907">
    <property type="component" value="Unassembled WGS sequence"/>
</dbReference>
<evidence type="ECO:0000256" key="1">
    <source>
        <dbReference type="SAM" id="SignalP"/>
    </source>
</evidence>
<reference evidence="3" key="1">
    <citation type="journal article" date="2019" name="Int. J. Syst. Evol. Microbiol.">
        <title>The Global Catalogue of Microorganisms (GCM) 10K type strain sequencing project: providing services to taxonomists for standard genome sequencing and annotation.</title>
        <authorList>
            <consortium name="The Broad Institute Genomics Platform"/>
            <consortium name="The Broad Institute Genome Sequencing Center for Infectious Disease"/>
            <person name="Wu L."/>
            <person name="Ma J."/>
        </authorList>
    </citation>
    <scope>NUCLEOTIDE SEQUENCE [LARGE SCALE GENOMIC DNA]</scope>
    <source>
        <strain evidence="3">CECT 8289</strain>
    </source>
</reference>
<dbReference type="RefSeq" id="WP_379710123.1">
    <property type="nucleotide sequence ID" value="NZ_JBHSCZ010000002.1"/>
</dbReference>
<accession>A0ABV8QWZ5</accession>
<dbReference type="InterPro" id="IPR025634">
    <property type="entry name" value="DUF4292"/>
</dbReference>
<gene>
    <name evidence="2" type="ORF">ACFOWM_11400</name>
</gene>
<comment type="caution">
    <text evidence="2">The sequence shown here is derived from an EMBL/GenBank/DDBJ whole genome shotgun (WGS) entry which is preliminary data.</text>
</comment>
<organism evidence="2 3">
    <name type="scientific">Ferruginibacter yonginensis</name>
    <dbReference type="NCBI Taxonomy" id="1310416"/>
    <lineage>
        <taxon>Bacteria</taxon>
        <taxon>Pseudomonadati</taxon>
        <taxon>Bacteroidota</taxon>
        <taxon>Chitinophagia</taxon>
        <taxon>Chitinophagales</taxon>
        <taxon>Chitinophagaceae</taxon>
        <taxon>Ferruginibacter</taxon>
    </lineage>
</organism>
<sequence>MKFLLSLILLTVAFSFTQCKSSKMITKAIAPRDTTKLVQVNNSDDSLILVNSTRDNIKKSTIDFNTFSAKIKLDIEDAKGKKPDLVANIRMIKDSAIWISISATILNVEVFRVFINKDSVILLNKQEKEVQYRSISYLQEITDIPFDFKTLQNLIIGNPVFFDDKNVTVKKYDDFTLVSSAAKDFKNLLTYTTKDNLLQHSKLDDVDPLRNRTADFTYDSYTNANGGVFSTYRQIIATEKNKLDVRMNFKQFEFNKELSVSFSVPKNYKKN</sequence>